<keyword evidence="2" id="KW-0067">ATP-binding</keyword>
<dbReference type="GO" id="GO:0005524">
    <property type="term" value="F:ATP binding"/>
    <property type="evidence" value="ECO:0007669"/>
    <property type="project" value="UniProtKB-KW"/>
</dbReference>
<dbReference type="STRING" id="1189621.A3SI_01456"/>
<organism evidence="2 3">
    <name type="scientific">Nitritalea halalkaliphila LW7</name>
    <dbReference type="NCBI Taxonomy" id="1189621"/>
    <lineage>
        <taxon>Bacteria</taxon>
        <taxon>Pseudomonadati</taxon>
        <taxon>Bacteroidota</taxon>
        <taxon>Cytophagia</taxon>
        <taxon>Cytophagales</taxon>
        <taxon>Cyclobacteriaceae</taxon>
        <taxon>Nitritalea</taxon>
    </lineage>
</organism>
<dbReference type="InterPro" id="IPR002761">
    <property type="entry name" value="Diphthami_syn_dom"/>
</dbReference>
<evidence type="ECO:0000313" key="2">
    <source>
        <dbReference type="EMBL" id="EIM78707.1"/>
    </source>
</evidence>
<dbReference type="SUPFAM" id="SSF52402">
    <property type="entry name" value="Adenine nucleotide alpha hydrolases-like"/>
    <property type="match status" value="1"/>
</dbReference>
<dbReference type="CDD" id="cd01994">
    <property type="entry name" value="AANH_PF0828-like"/>
    <property type="match status" value="1"/>
</dbReference>
<keyword evidence="3" id="KW-1185">Reference proteome</keyword>
<protein>
    <submittedName>
        <fullName evidence="2">ATP-binding protein</fullName>
    </submittedName>
</protein>
<dbReference type="InterPro" id="IPR014729">
    <property type="entry name" value="Rossmann-like_a/b/a_fold"/>
</dbReference>
<dbReference type="Gene3D" id="3.40.50.620">
    <property type="entry name" value="HUPs"/>
    <property type="match status" value="1"/>
</dbReference>
<feature type="domain" description="Diphthamide synthase" evidence="1">
    <location>
        <begin position="32"/>
        <end position="233"/>
    </location>
</feature>
<sequence>MAYVWVFPHACAFSLMPHTLSSSRPRPISFSWSGGKDSALALFHVLQDPRYEVVSLHTTFGEETGRVGMHGVRLEVIERQAAAIGLPLIPLFYPSSGDNAAFERCMADFYGDCQRQGIRHVAFGDIYLEELRAYREQLLRPFGVEAVFPLWGKATDALLREFLAQGFVTAICALDLDKLPAQYAGETLSFEMLETFPPDVDACGEHGEYHTLCLDGPIFKHPCEVLKGDKLLQEYSYRTSDGLEHRKRFLFHEFL</sequence>
<dbReference type="Proteomes" id="UP000005551">
    <property type="component" value="Unassembled WGS sequence"/>
</dbReference>
<gene>
    <name evidence="2" type="ORF">A3SI_01456</name>
</gene>
<accession>I5CA55</accession>
<dbReference type="Gene3D" id="3.90.1490.10">
    <property type="entry name" value="putative n-type atp pyrophosphatase, domain 2"/>
    <property type="match status" value="1"/>
</dbReference>
<reference evidence="2 3" key="1">
    <citation type="submission" date="2012-05" db="EMBL/GenBank/DDBJ databases">
        <title>Genome sequence of Nitritalea halalkaliphila LW7.</title>
        <authorList>
            <person name="Jangir P.K."/>
            <person name="Singh A."/>
            <person name="Shivaji S."/>
            <person name="Sharma R."/>
        </authorList>
    </citation>
    <scope>NUCLEOTIDE SEQUENCE [LARGE SCALE GENOMIC DNA]</scope>
    <source>
        <strain evidence="2 3">LW7</strain>
    </source>
</reference>
<evidence type="ECO:0000313" key="3">
    <source>
        <dbReference type="Proteomes" id="UP000005551"/>
    </source>
</evidence>
<dbReference type="AlphaFoldDB" id="I5CA55"/>
<keyword evidence="2" id="KW-0547">Nucleotide-binding</keyword>
<evidence type="ECO:0000259" key="1">
    <source>
        <dbReference type="Pfam" id="PF01902"/>
    </source>
</evidence>
<name>I5CA55_9BACT</name>
<comment type="caution">
    <text evidence="2">The sequence shown here is derived from an EMBL/GenBank/DDBJ whole genome shotgun (WGS) entry which is preliminary data.</text>
</comment>
<dbReference type="EMBL" id="AJYA01000002">
    <property type="protein sequence ID" value="EIM78707.1"/>
    <property type="molecule type" value="Genomic_DNA"/>
</dbReference>
<proteinExistence type="predicted"/>
<dbReference type="Pfam" id="PF01902">
    <property type="entry name" value="Diphthami_syn_2"/>
    <property type="match status" value="1"/>
</dbReference>